<dbReference type="SUPFAM" id="SSF56784">
    <property type="entry name" value="HAD-like"/>
    <property type="match status" value="1"/>
</dbReference>
<dbReference type="RefSeq" id="WP_175594746.1">
    <property type="nucleotide sequence ID" value="NZ_JABWGN010000019.1"/>
</dbReference>
<dbReference type="AlphaFoldDB" id="A0A7Y6IFG7"/>
<dbReference type="PANTHER" id="PTHR43611:SF3">
    <property type="entry name" value="FLAVIN MONONUCLEOTIDE HYDROLASE 1, CHLOROPLATIC"/>
    <property type="match status" value="1"/>
</dbReference>
<dbReference type="PANTHER" id="PTHR43611">
    <property type="entry name" value="ALPHA-D-GLUCOSE 1-PHOSPHATE PHOSPHATASE"/>
    <property type="match status" value="1"/>
</dbReference>
<dbReference type="SFLD" id="SFLDG01129">
    <property type="entry name" value="C1.5:_HAD__Beta-PGM__Phosphata"/>
    <property type="match status" value="1"/>
</dbReference>
<dbReference type="EMBL" id="JABWGN010000019">
    <property type="protein sequence ID" value="NUW37320.1"/>
    <property type="molecule type" value="Genomic_DNA"/>
</dbReference>
<dbReference type="SFLD" id="SFLDS00003">
    <property type="entry name" value="Haloacid_Dehalogenase"/>
    <property type="match status" value="1"/>
</dbReference>
<reference evidence="1 2" key="1">
    <citation type="submission" date="2020-06" db="EMBL/GenBank/DDBJ databases">
        <title>Nonomuraea sp. SMC257, a novel actinomycete isolated from soil.</title>
        <authorList>
            <person name="Chanama M."/>
        </authorList>
    </citation>
    <scope>NUCLEOTIDE SEQUENCE [LARGE SCALE GENOMIC DNA]</scope>
    <source>
        <strain evidence="1 2">SMC257</strain>
    </source>
</reference>
<name>A0A7Y6IFG7_9ACTN</name>
<dbReference type="PRINTS" id="PR00413">
    <property type="entry name" value="HADHALOGNASE"/>
</dbReference>
<dbReference type="InterPro" id="IPR023214">
    <property type="entry name" value="HAD_sf"/>
</dbReference>
<evidence type="ECO:0000313" key="1">
    <source>
        <dbReference type="EMBL" id="NUW37320.1"/>
    </source>
</evidence>
<dbReference type="Pfam" id="PF00702">
    <property type="entry name" value="Hydrolase"/>
    <property type="match status" value="1"/>
</dbReference>
<dbReference type="NCBIfam" id="TIGR01509">
    <property type="entry name" value="HAD-SF-IA-v3"/>
    <property type="match status" value="1"/>
</dbReference>
<protein>
    <submittedName>
        <fullName evidence="1">HAD family phosphatase</fullName>
    </submittedName>
</protein>
<sequence length="197" mass="21605">MADVIVFDLYGVIARTQTEEAKRRLVELAGVSGERFWEAYWACRPAYDAGQDGAAYWAAVADHLGARFADVPALRQADLDSWCQVDEEMVGLVRELAGQGRRLGLLSNIIEDLVPVWETRHGSWLGGFASLTFSCRIGVAKPDRRAYEICAERLGVAPSDVLFIDDNGANVVAAREAGMSAELFTSAEQVRALTKRP</sequence>
<proteinExistence type="predicted"/>
<dbReference type="InterPro" id="IPR036412">
    <property type="entry name" value="HAD-like_sf"/>
</dbReference>
<dbReference type="InterPro" id="IPR006439">
    <property type="entry name" value="HAD-SF_hydro_IA"/>
</dbReference>
<keyword evidence="2" id="KW-1185">Reference proteome</keyword>
<gene>
    <name evidence="1" type="ORF">HTZ77_38865</name>
</gene>
<organism evidence="1 2">
    <name type="scientific">Nonomuraea montanisoli</name>
    <dbReference type="NCBI Taxonomy" id="2741721"/>
    <lineage>
        <taxon>Bacteria</taxon>
        <taxon>Bacillati</taxon>
        <taxon>Actinomycetota</taxon>
        <taxon>Actinomycetes</taxon>
        <taxon>Streptosporangiales</taxon>
        <taxon>Streptosporangiaceae</taxon>
        <taxon>Nonomuraea</taxon>
    </lineage>
</organism>
<accession>A0A7Y6IFG7</accession>
<dbReference type="Proteomes" id="UP000586042">
    <property type="component" value="Unassembled WGS sequence"/>
</dbReference>
<comment type="caution">
    <text evidence="1">The sequence shown here is derived from an EMBL/GenBank/DDBJ whole genome shotgun (WGS) entry which is preliminary data.</text>
</comment>
<dbReference type="Gene3D" id="3.40.50.1000">
    <property type="entry name" value="HAD superfamily/HAD-like"/>
    <property type="match status" value="1"/>
</dbReference>
<evidence type="ECO:0000313" key="2">
    <source>
        <dbReference type="Proteomes" id="UP000586042"/>
    </source>
</evidence>
<dbReference type="CDD" id="cd02603">
    <property type="entry name" value="HAD_sEH-N_like"/>
    <property type="match status" value="1"/>
</dbReference>